<keyword evidence="4" id="KW-1185">Reference proteome</keyword>
<sequence>MLQSKVALKKVFTNSLVFMILITFIFMGCFQTNVYAAQESTKTAKNLDVVLVMDKSGSMKKSDPDRTSIEAAKMFIDMIKKSGANVSIVEFADGAKTEGMVSVENDSSKKELKDTLKGIKFDGDYTDTGSALLKAVDTLKNNGNKDNKKAIILFSDGNIKVNSNNRTAQNSKDDIQKSIKECNDLGYSIYSVGLINGNDSQSDISEFENLMKDTAEKTDGKYIRADNVEDLPQFFSELLQTLDGIKGEELGSLTANGDYQTVDFKITNSNVLESNILILHNEKIKDVKLINPDGKEVDLSSDGFVYSKSSKYTVIKMLKPEKGNWKMEVKGVSSDNINISLIYNYDLELVSSVSKDSASKGEKVTVDAYFNYEDKKLEDKDFYGSVEANAIVRDSKNKETTVKLNYKEDGYTGDIELKQYGDYYVTIHTTGQGIDKYSDEMKIICKNQAPVISGLDKDMDIKLNQTEDIDLSKYIKDPEGDKITFNISNSNNDIIKTKLEGSVLSVTSLAEGKSEIEIVAKDNQEQQSKFTIKVKSYNPTARNIKIAVLVAVILIAIFAIYRINKNSKTMKGQLRVSIDKSDSNSYENFVIETTITLSGNKKSLRNILSNATSQYGANNSQQELEKLQNVISMISSRADKVRFEATGKKGDDRYKVKLVKKKDNTIGLMDMGGFPNFNINSVIVDATRFDYNCGVRFKLNNNDNEYVEVKMTLMKEQLY</sequence>
<keyword evidence="1" id="KW-1133">Transmembrane helix</keyword>
<feature type="domain" description="VWFA" evidence="2">
    <location>
        <begin position="48"/>
        <end position="238"/>
    </location>
</feature>
<feature type="transmembrane region" description="Helical" evidence="1">
    <location>
        <begin position="12"/>
        <end position="36"/>
    </location>
</feature>
<dbReference type="EMBL" id="JAHLOQ010000038">
    <property type="protein sequence ID" value="MBU5337095.1"/>
    <property type="molecule type" value="Genomic_DNA"/>
</dbReference>
<dbReference type="PANTHER" id="PTHR10579:SF43">
    <property type="entry name" value="ZINC FINGER (C3HC4-TYPE RING FINGER) FAMILY PROTEIN"/>
    <property type="match status" value="1"/>
</dbReference>
<evidence type="ECO:0000313" key="4">
    <source>
        <dbReference type="Proteomes" id="UP001196301"/>
    </source>
</evidence>
<dbReference type="PROSITE" id="PS51257">
    <property type="entry name" value="PROKAR_LIPOPROTEIN"/>
    <property type="match status" value="1"/>
</dbReference>
<organism evidence="3 4">
    <name type="scientific">Intestinibacter bartlettii</name>
    <dbReference type="NCBI Taxonomy" id="261299"/>
    <lineage>
        <taxon>Bacteria</taxon>
        <taxon>Bacillati</taxon>
        <taxon>Bacillota</taxon>
        <taxon>Clostridia</taxon>
        <taxon>Peptostreptococcales</taxon>
        <taxon>Peptostreptococcaceae</taxon>
        <taxon>Intestinibacter</taxon>
    </lineage>
</organism>
<dbReference type="SMART" id="SM00327">
    <property type="entry name" value="VWA"/>
    <property type="match status" value="1"/>
</dbReference>
<feature type="transmembrane region" description="Helical" evidence="1">
    <location>
        <begin position="544"/>
        <end position="563"/>
    </location>
</feature>
<dbReference type="PANTHER" id="PTHR10579">
    <property type="entry name" value="CALCIUM-ACTIVATED CHLORIDE CHANNEL REGULATOR"/>
    <property type="match status" value="1"/>
</dbReference>
<evidence type="ECO:0000256" key="1">
    <source>
        <dbReference type="SAM" id="Phobius"/>
    </source>
</evidence>
<dbReference type="PROSITE" id="PS50234">
    <property type="entry name" value="VWFA"/>
    <property type="match status" value="1"/>
</dbReference>
<proteinExistence type="predicted"/>
<keyword evidence="1" id="KW-0812">Transmembrane</keyword>
<name>A0ABS6DZ20_9FIRM</name>
<protein>
    <submittedName>
        <fullName evidence="3">VWA domain-containing protein</fullName>
    </submittedName>
</protein>
<dbReference type="Proteomes" id="UP001196301">
    <property type="component" value="Unassembled WGS sequence"/>
</dbReference>
<dbReference type="CDD" id="cd00198">
    <property type="entry name" value="vWFA"/>
    <property type="match status" value="1"/>
</dbReference>
<reference evidence="3 4" key="1">
    <citation type="submission" date="2021-06" db="EMBL/GenBank/DDBJ databases">
        <authorList>
            <person name="Sun Q."/>
            <person name="Li D."/>
        </authorList>
    </citation>
    <scope>NUCLEOTIDE SEQUENCE [LARGE SCALE GENOMIC DNA]</scope>
    <source>
        <strain evidence="3 4">N19</strain>
    </source>
</reference>
<dbReference type="InterPro" id="IPR051266">
    <property type="entry name" value="CLCR"/>
</dbReference>
<gene>
    <name evidence="3" type="ORF">KQI20_11645</name>
</gene>
<comment type="caution">
    <text evidence="3">The sequence shown here is derived from an EMBL/GenBank/DDBJ whole genome shotgun (WGS) entry which is preliminary data.</text>
</comment>
<evidence type="ECO:0000313" key="3">
    <source>
        <dbReference type="EMBL" id="MBU5337095.1"/>
    </source>
</evidence>
<accession>A0ABS6DZ20</accession>
<dbReference type="InterPro" id="IPR002035">
    <property type="entry name" value="VWF_A"/>
</dbReference>
<dbReference type="RefSeq" id="WP_216571320.1">
    <property type="nucleotide sequence ID" value="NZ_JAHLOQ010000038.1"/>
</dbReference>
<keyword evidence="1" id="KW-0472">Membrane</keyword>
<evidence type="ECO:0000259" key="2">
    <source>
        <dbReference type="PROSITE" id="PS50234"/>
    </source>
</evidence>
<dbReference type="Pfam" id="PF00092">
    <property type="entry name" value="VWA"/>
    <property type="match status" value="1"/>
</dbReference>